<keyword evidence="3" id="KW-0732">Signal</keyword>
<dbReference type="Pfam" id="PF25973">
    <property type="entry name" value="BSH_CzcB"/>
    <property type="match status" value="1"/>
</dbReference>
<organism evidence="5 6">
    <name type="scientific">Thiohalophilus thiocyanatoxydans</name>
    <dbReference type="NCBI Taxonomy" id="381308"/>
    <lineage>
        <taxon>Bacteria</taxon>
        <taxon>Pseudomonadati</taxon>
        <taxon>Pseudomonadota</taxon>
        <taxon>Gammaproteobacteria</taxon>
        <taxon>Thiohalomonadales</taxon>
        <taxon>Thiohalophilaceae</taxon>
        <taxon>Thiohalophilus</taxon>
    </lineage>
</organism>
<protein>
    <submittedName>
        <fullName evidence="5">RND family efflux transporter MFP subunit</fullName>
    </submittedName>
</protein>
<gene>
    <name evidence="5" type="ORF">EDC23_1504</name>
</gene>
<feature type="coiled-coil region" evidence="2">
    <location>
        <begin position="78"/>
        <end position="143"/>
    </location>
</feature>
<dbReference type="InterPro" id="IPR058647">
    <property type="entry name" value="BSH_CzcB-like"/>
</dbReference>
<dbReference type="GO" id="GO:0015562">
    <property type="term" value="F:efflux transmembrane transporter activity"/>
    <property type="evidence" value="ECO:0007669"/>
    <property type="project" value="TreeGrafter"/>
</dbReference>
<dbReference type="PANTHER" id="PTHR30469">
    <property type="entry name" value="MULTIDRUG RESISTANCE PROTEIN MDTA"/>
    <property type="match status" value="1"/>
</dbReference>
<proteinExistence type="inferred from homology"/>
<sequence length="257" mass="28134">MHNQSNSIAAPGWAVLLLLISGQLMAADYEAQLEWERRVELGTPVQGVITEVRAQTGQRVGAGDILVQLDERGFKADVGKAHTRLQSLEAVREEARRERDRAEELYDRTVLSDHELQIASNEAKQAEADYAAARAALVHARLNLEYSAVRAPFDALVIDVPAAQGQTVINDLQPVTLVTVADANSMVARAELTEEQIDPLEVGQTVTVKVNDKRHEGKLKSIGLEPAKGSDRYTVAVSFAMEGERYRVGQTATIELP</sequence>
<dbReference type="SUPFAM" id="SSF111369">
    <property type="entry name" value="HlyD-like secretion proteins"/>
    <property type="match status" value="1"/>
</dbReference>
<feature type="signal peptide" evidence="3">
    <location>
        <begin position="1"/>
        <end position="26"/>
    </location>
</feature>
<dbReference type="Gene3D" id="2.40.30.170">
    <property type="match status" value="1"/>
</dbReference>
<evidence type="ECO:0000313" key="6">
    <source>
        <dbReference type="Proteomes" id="UP000294914"/>
    </source>
</evidence>
<dbReference type="Proteomes" id="UP000294914">
    <property type="component" value="Unassembled WGS sequence"/>
</dbReference>
<dbReference type="RefSeq" id="WP_166668802.1">
    <property type="nucleotide sequence ID" value="NZ_SOQX01000003.1"/>
</dbReference>
<dbReference type="NCBIfam" id="TIGR01730">
    <property type="entry name" value="RND_mfp"/>
    <property type="match status" value="1"/>
</dbReference>
<comment type="caution">
    <text evidence="5">The sequence shown here is derived from an EMBL/GenBank/DDBJ whole genome shotgun (WGS) entry which is preliminary data.</text>
</comment>
<evidence type="ECO:0000256" key="2">
    <source>
        <dbReference type="SAM" id="Coils"/>
    </source>
</evidence>
<keyword evidence="6" id="KW-1185">Reference proteome</keyword>
<name>A0A4V3H422_9GAMM</name>
<dbReference type="PANTHER" id="PTHR30469:SF33">
    <property type="entry name" value="SLR1207 PROTEIN"/>
    <property type="match status" value="1"/>
</dbReference>
<comment type="similarity">
    <text evidence="1">Belongs to the membrane fusion protein (MFP) (TC 8.A.1) family.</text>
</comment>
<feature type="domain" description="CzcB-like barrel-sandwich hybrid" evidence="4">
    <location>
        <begin position="43"/>
        <end position="173"/>
    </location>
</feature>
<reference evidence="5 6" key="1">
    <citation type="submission" date="2019-03" db="EMBL/GenBank/DDBJ databases">
        <title>Genomic Encyclopedia of Type Strains, Phase IV (KMG-IV): sequencing the most valuable type-strain genomes for metagenomic binning, comparative biology and taxonomic classification.</title>
        <authorList>
            <person name="Goeker M."/>
        </authorList>
    </citation>
    <scope>NUCLEOTIDE SEQUENCE [LARGE SCALE GENOMIC DNA]</scope>
    <source>
        <strain evidence="5 6">DSM 16326</strain>
    </source>
</reference>
<dbReference type="InterPro" id="IPR006143">
    <property type="entry name" value="RND_pump_MFP"/>
</dbReference>
<dbReference type="AlphaFoldDB" id="A0A4V3H422"/>
<evidence type="ECO:0000313" key="5">
    <source>
        <dbReference type="EMBL" id="TDY01615.1"/>
    </source>
</evidence>
<evidence type="ECO:0000259" key="4">
    <source>
        <dbReference type="Pfam" id="PF25973"/>
    </source>
</evidence>
<feature type="chain" id="PRO_5020461158" evidence="3">
    <location>
        <begin position="27"/>
        <end position="257"/>
    </location>
</feature>
<keyword evidence="2" id="KW-0175">Coiled coil</keyword>
<dbReference type="EMBL" id="SOQX01000003">
    <property type="protein sequence ID" value="TDY01615.1"/>
    <property type="molecule type" value="Genomic_DNA"/>
</dbReference>
<dbReference type="Gene3D" id="1.10.287.470">
    <property type="entry name" value="Helix hairpin bin"/>
    <property type="match status" value="1"/>
</dbReference>
<evidence type="ECO:0000256" key="1">
    <source>
        <dbReference type="ARBA" id="ARBA00009477"/>
    </source>
</evidence>
<dbReference type="Gene3D" id="2.40.50.100">
    <property type="match status" value="1"/>
</dbReference>
<evidence type="ECO:0000256" key="3">
    <source>
        <dbReference type="SAM" id="SignalP"/>
    </source>
</evidence>
<accession>A0A4V3H422</accession>
<dbReference type="GO" id="GO:1990281">
    <property type="term" value="C:efflux pump complex"/>
    <property type="evidence" value="ECO:0007669"/>
    <property type="project" value="TreeGrafter"/>
</dbReference>